<proteinExistence type="predicted"/>
<feature type="region of interest" description="Disordered" evidence="6">
    <location>
        <begin position="84"/>
        <end position="134"/>
    </location>
</feature>
<name>A0A166NZB1_9EURO</name>
<feature type="region of interest" description="Disordered" evidence="6">
    <location>
        <begin position="1"/>
        <end position="31"/>
    </location>
</feature>
<protein>
    <recommendedName>
        <fullName evidence="7">SWIM-type domain-containing protein</fullName>
    </recommendedName>
</protein>
<dbReference type="Pfam" id="PF04434">
    <property type="entry name" value="SWIM"/>
    <property type="match status" value="1"/>
</dbReference>
<evidence type="ECO:0000256" key="3">
    <source>
        <dbReference type="ARBA" id="ARBA00022833"/>
    </source>
</evidence>
<evidence type="ECO:0000313" key="8">
    <source>
        <dbReference type="EMBL" id="KZZ93460.1"/>
    </source>
</evidence>
<feature type="coiled-coil region" evidence="5">
    <location>
        <begin position="34"/>
        <end position="80"/>
    </location>
</feature>
<dbReference type="InterPro" id="IPR018289">
    <property type="entry name" value="MULE_transposase_dom"/>
</dbReference>
<keyword evidence="3" id="KW-0862">Zinc</keyword>
<gene>
    <name evidence="8" type="ORF">AAP_02252</name>
</gene>
<dbReference type="EMBL" id="AZGZ01000008">
    <property type="protein sequence ID" value="KZZ93460.1"/>
    <property type="molecule type" value="Genomic_DNA"/>
</dbReference>
<sequence length="898" mass="102577">MDSELNLVQNALPSDFSQISSPLTSNSIFTDDRDSDLERQLLEAQAHVQRLKRRQAQARLRALQREAETLQRELQNHDAEEFIVDEPPPIEGTGETYEVSPVVDVSSQEPSLPSSPPTELAVHSSSTPDDAEGTCGNLSVLEGYSWTDIELAKKAVRDQAVSEGFSVSERRPTYYFPTKVLRRVDYVCTQGKARPSRGTTGKKTNSHRNNCPFQCSLNFNKALGIWRFKMKEPRHKHMSSEAWRFSVYRKHSIKRHEAAVKEAVHEYIDHPRMTAGNVVERLIKAHPDLKIYEQDIRNRAAQWRKLNVGVYTDTQAFLNELIDDPDVIYRSKLQEGNTGAVEHVIWMSLWSVEMVKRNFEVLIIDNTYKTNRFDRPLMQIAGITSAHTTFCVASAIMLSETEESYRWVLGAFLEMMEGYEVKKPYVIITDKDEAARNAIRSLYPSDETATQLCLWHIQKNVAANVKRKWRGSLEGTRLGYIDTLGSRTSFEREEIELSRIADSMLVDSDRHMRADTDDIRVLGQAMRFGRLPSNDPSGRQYVDSADGVLAAWKDCVYASTEQRFMERWQALQHEFSSQQGIIEYLEDTYVCVHEEFVEYSTCQQRNYGVRVTSRVEGLHKDLKKELKSRNGSFLTLYRGVKRYLEKKKKLFGTAHHEDCTKLPMSLIRNPYNLLLQNVSRKALFLIHAEEQAAQSVGSQCSCSFPRQYGLPCRHRIKVILERGAQIEMSKVHTHWWTRLDSGEENESMRRRRVQDPSILPRRPRDQPSRRRHDQGTTRVVTSHDRGRSRRGRGGGRGSRSSSVMTFELEMTPTPTPAPERVRQSLESGQSREFAQGTERRMGGESQPIQGDINASSQFFIQSSAQTPIDQVSAQVDVLHPSPRSPLTFAGDSASIEPI</sequence>
<keyword evidence="5" id="KW-0175">Coiled coil</keyword>
<evidence type="ECO:0000256" key="5">
    <source>
        <dbReference type="SAM" id="Coils"/>
    </source>
</evidence>
<dbReference type="PANTHER" id="PTHR47718">
    <property type="entry name" value="OS01G0519700 PROTEIN"/>
    <property type="match status" value="1"/>
</dbReference>
<dbReference type="Proteomes" id="UP000242877">
    <property type="component" value="Unassembled WGS sequence"/>
</dbReference>
<evidence type="ECO:0000256" key="2">
    <source>
        <dbReference type="ARBA" id="ARBA00022771"/>
    </source>
</evidence>
<feature type="region of interest" description="Disordered" evidence="6">
    <location>
        <begin position="742"/>
        <end position="846"/>
    </location>
</feature>
<dbReference type="AlphaFoldDB" id="A0A166NZB1"/>
<dbReference type="OrthoDB" id="4900101at2759"/>
<dbReference type="GO" id="GO:0008270">
    <property type="term" value="F:zinc ion binding"/>
    <property type="evidence" value="ECO:0007669"/>
    <property type="project" value="UniProtKB-KW"/>
</dbReference>
<reference evidence="8 9" key="1">
    <citation type="journal article" date="2016" name="Genome Biol. Evol.">
        <title>Divergent and convergent evolution of fungal pathogenicity.</title>
        <authorList>
            <person name="Shang Y."/>
            <person name="Xiao G."/>
            <person name="Zheng P."/>
            <person name="Cen K."/>
            <person name="Zhan S."/>
            <person name="Wang C."/>
        </authorList>
    </citation>
    <scope>NUCLEOTIDE SEQUENCE [LARGE SCALE GENOMIC DNA]</scope>
    <source>
        <strain evidence="8 9">ARSEF 7405</strain>
    </source>
</reference>
<dbReference type="VEuPathDB" id="FungiDB:AAP_02252"/>
<keyword evidence="1" id="KW-0479">Metal-binding</keyword>
<dbReference type="PANTHER" id="PTHR47718:SF3">
    <property type="entry name" value="PROTEIN FAR1-RELATED SEQUENCE 5-LIKE"/>
    <property type="match status" value="1"/>
</dbReference>
<comment type="caution">
    <text evidence="8">The sequence shown here is derived from an EMBL/GenBank/DDBJ whole genome shotgun (WGS) entry which is preliminary data.</text>
</comment>
<evidence type="ECO:0000259" key="7">
    <source>
        <dbReference type="PROSITE" id="PS50966"/>
    </source>
</evidence>
<dbReference type="SMART" id="SM00575">
    <property type="entry name" value="ZnF_PMZ"/>
    <property type="match status" value="1"/>
</dbReference>
<evidence type="ECO:0000256" key="4">
    <source>
        <dbReference type="PROSITE-ProRule" id="PRU00325"/>
    </source>
</evidence>
<dbReference type="InterPro" id="IPR006564">
    <property type="entry name" value="Znf_PMZ"/>
</dbReference>
<evidence type="ECO:0000313" key="9">
    <source>
        <dbReference type="Proteomes" id="UP000242877"/>
    </source>
</evidence>
<organism evidence="8 9">
    <name type="scientific">Ascosphaera apis ARSEF 7405</name>
    <dbReference type="NCBI Taxonomy" id="392613"/>
    <lineage>
        <taxon>Eukaryota</taxon>
        <taxon>Fungi</taxon>
        <taxon>Dikarya</taxon>
        <taxon>Ascomycota</taxon>
        <taxon>Pezizomycotina</taxon>
        <taxon>Eurotiomycetes</taxon>
        <taxon>Eurotiomycetidae</taxon>
        <taxon>Onygenales</taxon>
        <taxon>Ascosphaeraceae</taxon>
        <taxon>Ascosphaera</taxon>
    </lineage>
</organism>
<accession>A0A166NZB1</accession>
<evidence type="ECO:0000256" key="1">
    <source>
        <dbReference type="ARBA" id="ARBA00022723"/>
    </source>
</evidence>
<dbReference type="InterPro" id="IPR007527">
    <property type="entry name" value="Znf_SWIM"/>
</dbReference>
<keyword evidence="2 4" id="KW-0863">Zinc-finger</keyword>
<feature type="domain" description="SWIM-type" evidence="7">
    <location>
        <begin position="684"/>
        <end position="723"/>
    </location>
</feature>
<dbReference type="PROSITE" id="PS50966">
    <property type="entry name" value="ZF_SWIM"/>
    <property type="match status" value="1"/>
</dbReference>
<dbReference type="Pfam" id="PF10551">
    <property type="entry name" value="MULE"/>
    <property type="match status" value="1"/>
</dbReference>
<keyword evidence="9" id="KW-1185">Reference proteome</keyword>
<feature type="compositionally biased region" description="Polar residues" evidence="6">
    <location>
        <begin position="1"/>
        <end position="29"/>
    </location>
</feature>
<evidence type="ECO:0000256" key="6">
    <source>
        <dbReference type="SAM" id="MobiDB-lite"/>
    </source>
</evidence>